<dbReference type="OrthoDB" id="10052321at2759"/>
<accession>A0A9D4GRS0</accession>
<sequence>MAALSRKICFLTKLNGHSSLTCDRLIRRLSSSDKVLKERPDLLHLFLKPKVTAILKKLTGKNSQKTMEPMIARRAVTSKYKMLTDEELKQEMERARQVEKTRLQMPPYMNARRWNNRPLSCDPDIAPVLTSKYIFVDISEASKRIPVNHARTVLCRHKNGVLQHADVETHDRIVRTYLPVPGQEVLTPPLFEEDRLKELLTPVWYTYLLEYACTQLEPDNPEFLRVTHTIYEHIAKEGHFHHLEATRFFGPMAFHLAVIDKLESLIIFYIESDRLSDAKDVILLGQIVNDEPETEGSVFTIVQMYVKDQVEKVYNTIQTQSQQATVVKSEKDQRIFQEKVQGLEKLQNVLKTFTRKLASTGIASTGNTIRKRS</sequence>
<evidence type="ECO:0000313" key="1">
    <source>
        <dbReference type="EMBL" id="KAH3821757.1"/>
    </source>
</evidence>
<dbReference type="InterPro" id="IPR019374">
    <property type="entry name" value="Ribosomal_mS22"/>
</dbReference>
<name>A0A9D4GRS0_DREPO</name>
<dbReference type="GO" id="GO:0003735">
    <property type="term" value="F:structural constituent of ribosome"/>
    <property type="evidence" value="ECO:0007669"/>
    <property type="project" value="TreeGrafter"/>
</dbReference>
<dbReference type="GO" id="GO:0005763">
    <property type="term" value="C:mitochondrial small ribosomal subunit"/>
    <property type="evidence" value="ECO:0007669"/>
    <property type="project" value="TreeGrafter"/>
</dbReference>
<evidence type="ECO:0000313" key="2">
    <source>
        <dbReference type="Proteomes" id="UP000828390"/>
    </source>
</evidence>
<proteinExistence type="predicted"/>
<reference evidence="1" key="1">
    <citation type="journal article" date="2019" name="bioRxiv">
        <title>The Genome of the Zebra Mussel, Dreissena polymorpha: A Resource for Invasive Species Research.</title>
        <authorList>
            <person name="McCartney M.A."/>
            <person name="Auch B."/>
            <person name="Kono T."/>
            <person name="Mallez S."/>
            <person name="Zhang Y."/>
            <person name="Obille A."/>
            <person name="Becker A."/>
            <person name="Abrahante J.E."/>
            <person name="Garbe J."/>
            <person name="Badalamenti J.P."/>
            <person name="Herman A."/>
            <person name="Mangelson H."/>
            <person name="Liachko I."/>
            <person name="Sullivan S."/>
            <person name="Sone E.D."/>
            <person name="Koren S."/>
            <person name="Silverstein K.A.T."/>
            <person name="Beckman K.B."/>
            <person name="Gohl D.M."/>
        </authorList>
    </citation>
    <scope>NUCLEOTIDE SEQUENCE</scope>
    <source>
        <strain evidence="1">Duluth1</strain>
        <tissue evidence="1">Whole animal</tissue>
    </source>
</reference>
<dbReference type="PANTHER" id="PTHR13071:SF4">
    <property type="entry name" value="SMALL RIBOSOMAL SUBUNIT PROTEIN MS22"/>
    <property type="match status" value="1"/>
</dbReference>
<keyword evidence="2" id="KW-1185">Reference proteome</keyword>
<evidence type="ECO:0008006" key="3">
    <source>
        <dbReference type="Google" id="ProtNLM"/>
    </source>
</evidence>
<dbReference type="AlphaFoldDB" id="A0A9D4GRS0"/>
<dbReference type="EMBL" id="JAIWYP010000005">
    <property type="protein sequence ID" value="KAH3821757.1"/>
    <property type="molecule type" value="Genomic_DNA"/>
</dbReference>
<dbReference type="PANTHER" id="PTHR13071">
    <property type="entry name" value="MITOCHONDRIAL 28S RIBOSOMAL PROTEIN S22"/>
    <property type="match status" value="1"/>
</dbReference>
<dbReference type="Pfam" id="PF10245">
    <property type="entry name" value="MRP-S22"/>
    <property type="match status" value="1"/>
</dbReference>
<gene>
    <name evidence="1" type="ORF">DPMN_123524</name>
</gene>
<organism evidence="1 2">
    <name type="scientific">Dreissena polymorpha</name>
    <name type="common">Zebra mussel</name>
    <name type="synonym">Mytilus polymorpha</name>
    <dbReference type="NCBI Taxonomy" id="45954"/>
    <lineage>
        <taxon>Eukaryota</taxon>
        <taxon>Metazoa</taxon>
        <taxon>Spiralia</taxon>
        <taxon>Lophotrochozoa</taxon>
        <taxon>Mollusca</taxon>
        <taxon>Bivalvia</taxon>
        <taxon>Autobranchia</taxon>
        <taxon>Heteroconchia</taxon>
        <taxon>Euheterodonta</taxon>
        <taxon>Imparidentia</taxon>
        <taxon>Neoheterodontei</taxon>
        <taxon>Myida</taxon>
        <taxon>Dreissenoidea</taxon>
        <taxon>Dreissenidae</taxon>
        <taxon>Dreissena</taxon>
    </lineage>
</organism>
<reference evidence="1" key="2">
    <citation type="submission" date="2020-11" db="EMBL/GenBank/DDBJ databases">
        <authorList>
            <person name="McCartney M.A."/>
            <person name="Auch B."/>
            <person name="Kono T."/>
            <person name="Mallez S."/>
            <person name="Becker A."/>
            <person name="Gohl D.M."/>
            <person name="Silverstein K.A.T."/>
            <person name="Koren S."/>
            <person name="Bechman K.B."/>
            <person name="Herman A."/>
            <person name="Abrahante J.E."/>
            <person name="Garbe J."/>
        </authorList>
    </citation>
    <scope>NUCLEOTIDE SEQUENCE</scope>
    <source>
        <strain evidence="1">Duluth1</strain>
        <tissue evidence="1">Whole animal</tissue>
    </source>
</reference>
<comment type="caution">
    <text evidence="1">The sequence shown here is derived from an EMBL/GenBank/DDBJ whole genome shotgun (WGS) entry which is preliminary data.</text>
</comment>
<protein>
    <recommendedName>
        <fullName evidence="3">Mitochondrial ribosomal protein S22</fullName>
    </recommendedName>
</protein>
<dbReference type="Proteomes" id="UP000828390">
    <property type="component" value="Unassembled WGS sequence"/>
</dbReference>